<feature type="transmembrane region" description="Helical" evidence="1">
    <location>
        <begin position="26"/>
        <end position="50"/>
    </location>
</feature>
<gene>
    <name evidence="2" type="ORF">H3Z83_05620</name>
</gene>
<dbReference type="AlphaFoldDB" id="A0A839ANC0"/>
<protein>
    <submittedName>
        <fullName evidence="2">Uncharacterized protein</fullName>
    </submittedName>
</protein>
<keyword evidence="1" id="KW-0812">Transmembrane</keyword>
<organism evidence="2 3">
    <name type="scientific">Tenacibaculum pelagium</name>
    <dbReference type="NCBI Taxonomy" id="2759527"/>
    <lineage>
        <taxon>Bacteria</taxon>
        <taxon>Pseudomonadati</taxon>
        <taxon>Bacteroidota</taxon>
        <taxon>Flavobacteriia</taxon>
        <taxon>Flavobacteriales</taxon>
        <taxon>Flavobacteriaceae</taxon>
        <taxon>Tenacibaculum</taxon>
    </lineage>
</organism>
<dbReference type="RefSeq" id="WP_182124506.1">
    <property type="nucleotide sequence ID" value="NZ_JACGLS010000002.1"/>
</dbReference>
<evidence type="ECO:0000313" key="2">
    <source>
        <dbReference type="EMBL" id="MBA6155996.1"/>
    </source>
</evidence>
<evidence type="ECO:0000256" key="1">
    <source>
        <dbReference type="SAM" id="Phobius"/>
    </source>
</evidence>
<keyword evidence="1" id="KW-1133">Transmembrane helix</keyword>
<dbReference type="Proteomes" id="UP000563906">
    <property type="component" value="Unassembled WGS sequence"/>
</dbReference>
<evidence type="ECO:0000313" key="3">
    <source>
        <dbReference type="Proteomes" id="UP000563906"/>
    </source>
</evidence>
<feature type="transmembrane region" description="Helical" evidence="1">
    <location>
        <begin position="56"/>
        <end position="78"/>
    </location>
</feature>
<keyword evidence="1" id="KW-0472">Membrane</keyword>
<proteinExistence type="predicted"/>
<reference evidence="2 3" key="1">
    <citation type="submission" date="2020-07" db="EMBL/GenBank/DDBJ databases">
        <title>Bacterium isolated from marine sediment.</title>
        <authorList>
            <person name="Shang D."/>
            <person name="Du Z.-J."/>
        </authorList>
    </citation>
    <scope>NUCLEOTIDE SEQUENCE [LARGE SCALE GENOMIC DNA]</scope>
    <source>
        <strain evidence="2 3">S7007</strain>
    </source>
</reference>
<accession>A0A839ANC0</accession>
<sequence>MDYIYYTIYNFYLKLFKKQGYYDNPFFYCVGVISTIESMIVNSLLSLFLYKKTWYSNQYLIISISVLVFLFALNWSFFDKRENKVLKNIEKKEGKEKKKWRYITGIIMLIAVILFFGTSYIAREYNLGY</sequence>
<feature type="transmembrane region" description="Helical" evidence="1">
    <location>
        <begin position="99"/>
        <end position="122"/>
    </location>
</feature>
<dbReference type="EMBL" id="JACGLS010000002">
    <property type="protein sequence ID" value="MBA6155996.1"/>
    <property type="molecule type" value="Genomic_DNA"/>
</dbReference>
<keyword evidence="3" id="KW-1185">Reference proteome</keyword>
<comment type="caution">
    <text evidence="2">The sequence shown here is derived from an EMBL/GenBank/DDBJ whole genome shotgun (WGS) entry which is preliminary data.</text>
</comment>
<name>A0A839ANC0_9FLAO</name>